<dbReference type="PANTHER" id="PTHR34821">
    <property type="entry name" value="INNER MEMBRANE PROTEIN YDCZ"/>
    <property type="match status" value="1"/>
</dbReference>
<accession>A0A377B935</accession>
<feature type="transmembrane region" description="Helical" evidence="1">
    <location>
        <begin position="42"/>
        <end position="61"/>
    </location>
</feature>
<keyword evidence="1" id="KW-0472">Membrane</keyword>
<feature type="transmembrane region" description="Helical" evidence="1">
    <location>
        <begin position="82"/>
        <end position="105"/>
    </location>
</feature>
<evidence type="ECO:0000313" key="2">
    <source>
        <dbReference type="EMBL" id="STL54336.1"/>
    </source>
</evidence>
<proteinExistence type="predicted"/>
<name>A0A377B935_ECOLX</name>
<dbReference type="Proteomes" id="UP000254052">
    <property type="component" value="Unassembled WGS sequence"/>
</dbReference>
<evidence type="ECO:0000313" key="3">
    <source>
        <dbReference type="Proteomes" id="UP000254052"/>
    </source>
</evidence>
<dbReference type="GO" id="GO:0005886">
    <property type="term" value="C:plasma membrane"/>
    <property type="evidence" value="ECO:0007669"/>
    <property type="project" value="TreeGrafter"/>
</dbReference>
<gene>
    <name evidence="2" type="ORF">NCTC9962_04329</name>
</gene>
<dbReference type="EMBL" id="UGED01000009">
    <property type="protein sequence ID" value="STL54336.1"/>
    <property type="molecule type" value="Genomic_DNA"/>
</dbReference>
<keyword evidence="1" id="KW-1133">Transmembrane helix</keyword>
<dbReference type="Pfam" id="PF04657">
    <property type="entry name" value="DMT_YdcZ"/>
    <property type="match status" value="1"/>
</dbReference>
<dbReference type="AlphaFoldDB" id="A0A377B935"/>
<evidence type="ECO:0000256" key="1">
    <source>
        <dbReference type="SAM" id="Phobius"/>
    </source>
</evidence>
<sequence>MKKNKYSTPLWVLATILAGMLSPMQSAVNGQLGHWLQDGNACAVISFASGLVVMFFIIIARKEIRQQFAAIPSLIKNRKVPLWNWFAGLCGAMVVFSEGASASALGSQRFRPH</sequence>
<keyword evidence="1" id="KW-0812">Transmembrane</keyword>
<protein>
    <submittedName>
        <fullName evidence="2">Inner membrane protein</fullName>
    </submittedName>
</protein>
<dbReference type="InterPro" id="IPR006750">
    <property type="entry name" value="YdcZ"/>
</dbReference>
<organism evidence="2 3">
    <name type="scientific">Escherichia coli</name>
    <dbReference type="NCBI Taxonomy" id="562"/>
    <lineage>
        <taxon>Bacteria</taxon>
        <taxon>Pseudomonadati</taxon>
        <taxon>Pseudomonadota</taxon>
        <taxon>Gammaproteobacteria</taxon>
        <taxon>Enterobacterales</taxon>
        <taxon>Enterobacteriaceae</taxon>
        <taxon>Escherichia</taxon>
    </lineage>
</organism>
<reference evidence="2 3" key="1">
    <citation type="submission" date="2018-06" db="EMBL/GenBank/DDBJ databases">
        <authorList>
            <consortium name="Pathogen Informatics"/>
            <person name="Doyle S."/>
        </authorList>
    </citation>
    <scope>NUCLEOTIDE SEQUENCE [LARGE SCALE GENOMIC DNA]</scope>
    <source>
        <strain evidence="2 3">NCTC9962</strain>
    </source>
</reference>
<dbReference type="PANTHER" id="PTHR34821:SF2">
    <property type="entry name" value="INNER MEMBRANE PROTEIN YDCZ"/>
    <property type="match status" value="1"/>
</dbReference>